<dbReference type="OrthoDB" id="6773069at2"/>
<sequence length="496" mass="54476">MARLVMILLGVDYLRTRWRGLLRMGCLSMLLGVAMFVDALDNALYFPMTPFAVVLLLEGLATLVVARSGIGGQRTLRQVKGVSFCFAAVLILVGHHHGNFVLSMIFGTLFLADGLLQIVSARVVRFRTWRLAVAVGVFEILVAIFFYQPYPTHYVGTVPYCLGLGLIFGGWNMLLLASRLRRLDRNPGMDEADGVPAAAAQATDRAAAAGSADAPDLTIWDGPPEPGEHALTVHVWTPVGSARGEARRQPLVDRYIAAVDRDGAISTGHAALESPEGIYISLYPAEEIDRSPDEFTRILRATRENDVGGKFQPDYPTEARAWCPSTVRVRIRNYDPERLRRFWDAYRQNTTYNLTNRNCSSTVSHALEAALEGASARVWRQARGWRPLWRLLTTPELWVAAQIRKRAKTMAWTPGLTLDYARALSMLADPRPSGWASMTRMALGQMRRHRQDWRQAARAQAGKAGVPGDGPVAGGIDAANVGNAGNAGSVRQAAND</sequence>
<keyword evidence="1" id="KW-0472">Membrane</keyword>
<evidence type="ECO:0008006" key="4">
    <source>
        <dbReference type="Google" id="ProtNLM"/>
    </source>
</evidence>
<dbReference type="PANTHER" id="PTHR34989">
    <property type="entry name" value="PROTEIN HDED"/>
    <property type="match status" value="1"/>
</dbReference>
<feature type="transmembrane region" description="Helical" evidence="1">
    <location>
        <begin position="154"/>
        <end position="177"/>
    </location>
</feature>
<name>A0A1U9UJE6_CUPNE</name>
<feature type="transmembrane region" description="Helical" evidence="1">
    <location>
        <begin position="43"/>
        <end position="66"/>
    </location>
</feature>
<gene>
    <name evidence="2" type="ORF">BJN34_02565</name>
</gene>
<dbReference type="EMBL" id="CP017757">
    <property type="protein sequence ID" value="AQV92773.1"/>
    <property type="molecule type" value="Genomic_DNA"/>
</dbReference>
<dbReference type="RefSeq" id="WP_078195220.1">
    <property type="nucleotide sequence ID" value="NZ_CP017757.2"/>
</dbReference>
<reference evidence="3" key="1">
    <citation type="submission" date="2017-02" db="EMBL/GenBank/DDBJ databases">
        <title>Complete genome sequence of Cupriavidus necator strain NH9, a 3-chlorobenzoate degrader.</title>
        <authorList>
            <person name="Moriuchi R."/>
            <person name="Dohra H."/>
            <person name="Ogawa N."/>
        </authorList>
    </citation>
    <scope>NUCLEOTIDE SEQUENCE [LARGE SCALE GENOMIC DNA]</scope>
    <source>
        <strain evidence="3">NH9</strain>
    </source>
</reference>
<dbReference type="KEGG" id="cuh:BJN34_02565"/>
<evidence type="ECO:0000256" key="1">
    <source>
        <dbReference type="SAM" id="Phobius"/>
    </source>
</evidence>
<dbReference type="PANTHER" id="PTHR34989:SF1">
    <property type="entry name" value="PROTEIN HDED"/>
    <property type="match status" value="1"/>
</dbReference>
<accession>A0A1U9UJE6</accession>
<dbReference type="Proteomes" id="UP000189627">
    <property type="component" value="Chromosome 1"/>
</dbReference>
<protein>
    <recommendedName>
        <fullName evidence="4">DUF308 domain-containing protein</fullName>
    </recommendedName>
</protein>
<organism evidence="2 3">
    <name type="scientific">Cupriavidus necator</name>
    <name type="common">Alcaligenes eutrophus</name>
    <name type="synonym">Ralstonia eutropha</name>
    <dbReference type="NCBI Taxonomy" id="106590"/>
    <lineage>
        <taxon>Bacteria</taxon>
        <taxon>Pseudomonadati</taxon>
        <taxon>Pseudomonadota</taxon>
        <taxon>Betaproteobacteria</taxon>
        <taxon>Burkholderiales</taxon>
        <taxon>Burkholderiaceae</taxon>
        <taxon>Cupriavidus</taxon>
    </lineage>
</organism>
<proteinExistence type="predicted"/>
<evidence type="ECO:0000313" key="3">
    <source>
        <dbReference type="Proteomes" id="UP000189627"/>
    </source>
</evidence>
<dbReference type="InterPro" id="IPR052712">
    <property type="entry name" value="Acid_resist_chaperone_HdeD"/>
</dbReference>
<dbReference type="GO" id="GO:0005886">
    <property type="term" value="C:plasma membrane"/>
    <property type="evidence" value="ECO:0007669"/>
    <property type="project" value="TreeGrafter"/>
</dbReference>
<feature type="transmembrane region" description="Helical" evidence="1">
    <location>
        <begin position="100"/>
        <end position="119"/>
    </location>
</feature>
<evidence type="ECO:0000313" key="2">
    <source>
        <dbReference type="EMBL" id="AQV92773.1"/>
    </source>
</evidence>
<dbReference type="AlphaFoldDB" id="A0A1U9UJE6"/>
<keyword evidence="1" id="KW-1133">Transmembrane helix</keyword>
<feature type="transmembrane region" description="Helical" evidence="1">
    <location>
        <begin position="131"/>
        <end position="148"/>
    </location>
</feature>
<feature type="transmembrane region" description="Helical" evidence="1">
    <location>
        <begin position="78"/>
        <end position="94"/>
    </location>
</feature>
<feature type="transmembrane region" description="Helical" evidence="1">
    <location>
        <begin position="20"/>
        <end position="37"/>
    </location>
</feature>
<keyword evidence="1" id="KW-0812">Transmembrane</keyword>